<evidence type="ECO:0000256" key="8">
    <source>
        <dbReference type="ARBA" id="ARBA00023012"/>
    </source>
</evidence>
<evidence type="ECO:0000256" key="6">
    <source>
        <dbReference type="ARBA" id="ARBA00022777"/>
    </source>
</evidence>
<dbReference type="Gene3D" id="3.40.50.2300">
    <property type="match status" value="1"/>
</dbReference>
<dbReference type="InterPro" id="IPR001789">
    <property type="entry name" value="Sig_transdc_resp-reg_receiver"/>
</dbReference>
<dbReference type="CDD" id="cd17574">
    <property type="entry name" value="REC_OmpR"/>
    <property type="match status" value="1"/>
</dbReference>
<dbReference type="InterPro" id="IPR015943">
    <property type="entry name" value="WD40/YVTN_repeat-like_dom_sf"/>
</dbReference>
<dbReference type="InterPro" id="IPR018062">
    <property type="entry name" value="HTH_AraC-typ_CS"/>
</dbReference>
<keyword evidence="7" id="KW-0067">ATP-binding</keyword>
<dbReference type="SMART" id="SM00342">
    <property type="entry name" value="HTH_ARAC"/>
    <property type="match status" value="1"/>
</dbReference>
<feature type="domain" description="HTH araC/xylS-type" evidence="14">
    <location>
        <begin position="1205"/>
        <end position="1304"/>
    </location>
</feature>
<dbReference type="GO" id="GO:0003700">
    <property type="term" value="F:DNA-binding transcription factor activity"/>
    <property type="evidence" value="ECO:0007669"/>
    <property type="project" value="InterPro"/>
</dbReference>
<dbReference type="InterPro" id="IPR013783">
    <property type="entry name" value="Ig-like_fold"/>
</dbReference>
<dbReference type="PROSITE" id="PS01124">
    <property type="entry name" value="HTH_ARAC_FAMILY_2"/>
    <property type="match status" value="1"/>
</dbReference>
<keyword evidence="9" id="KW-0805">Transcription regulation</keyword>
<evidence type="ECO:0000256" key="11">
    <source>
        <dbReference type="ARBA" id="ARBA00023163"/>
    </source>
</evidence>
<reference evidence="17 18" key="1">
    <citation type="submission" date="2020-03" db="EMBL/GenBank/DDBJ databases">
        <title>Genomic analysis of Bacteroides faecium CBA7301.</title>
        <authorList>
            <person name="Kim J."/>
            <person name="Roh S.W."/>
        </authorList>
    </citation>
    <scope>NUCLEOTIDE SEQUENCE [LARGE SCALE GENOMIC DNA]</scope>
    <source>
        <strain evidence="17 18">CBA7301</strain>
    </source>
</reference>
<dbReference type="SUPFAM" id="SSF46689">
    <property type="entry name" value="Homeodomain-like"/>
    <property type="match status" value="1"/>
</dbReference>
<keyword evidence="6" id="KW-0418">Kinase</keyword>
<dbReference type="FunFam" id="2.130.10.10:FF:000891">
    <property type="entry name" value="Two-component system sensor histidine kinase/response regulator, hybrid (One-component system)"/>
    <property type="match status" value="1"/>
</dbReference>
<keyword evidence="4" id="KW-0808">Transferase</keyword>
<feature type="transmembrane region" description="Helical" evidence="13">
    <location>
        <begin position="754"/>
        <end position="776"/>
    </location>
</feature>
<evidence type="ECO:0000256" key="4">
    <source>
        <dbReference type="ARBA" id="ARBA00022679"/>
    </source>
</evidence>
<dbReference type="InterPro" id="IPR036097">
    <property type="entry name" value="HisK_dim/P_sf"/>
</dbReference>
<dbReference type="Gene3D" id="1.10.287.130">
    <property type="match status" value="1"/>
</dbReference>
<dbReference type="Pfam" id="PF12833">
    <property type="entry name" value="HTH_18"/>
    <property type="match status" value="1"/>
</dbReference>
<dbReference type="SMART" id="SM00387">
    <property type="entry name" value="HATPase_c"/>
    <property type="match status" value="1"/>
</dbReference>
<dbReference type="SUPFAM" id="SSF50978">
    <property type="entry name" value="WD40 repeat-like"/>
    <property type="match status" value="1"/>
</dbReference>
<keyword evidence="10" id="KW-0238">DNA-binding</keyword>
<evidence type="ECO:0000256" key="7">
    <source>
        <dbReference type="ARBA" id="ARBA00022840"/>
    </source>
</evidence>
<dbReference type="EC" id="2.7.13.3" evidence="2"/>
<dbReference type="FunFam" id="3.30.565.10:FF:000037">
    <property type="entry name" value="Hybrid sensor histidine kinase/response regulator"/>
    <property type="match status" value="1"/>
</dbReference>
<keyword evidence="5" id="KW-0547">Nucleotide-binding</keyword>
<dbReference type="InterPro" id="IPR036322">
    <property type="entry name" value="WD40_repeat_dom_sf"/>
</dbReference>
<evidence type="ECO:0000256" key="1">
    <source>
        <dbReference type="ARBA" id="ARBA00000085"/>
    </source>
</evidence>
<dbReference type="Proteomes" id="UP000501780">
    <property type="component" value="Chromosome"/>
</dbReference>
<dbReference type="RefSeq" id="WP_167961780.1">
    <property type="nucleotide sequence ID" value="NZ_CP050831.1"/>
</dbReference>
<evidence type="ECO:0000256" key="3">
    <source>
        <dbReference type="ARBA" id="ARBA00022553"/>
    </source>
</evidence>
<protein>
    <recommendedName>
        <fullName evidence="2">histidine kinase</fullName>
        <ecNumber evidence="2">2.7.13.3</ecNumber>
    </recommendedName>
</protein>
<dbReference type="Pfam" id="PF00072">
    <property type="entry name" value="Response_reg"/>
    <property type="match status" value="1"/>
</dbReference>
<proteinExistence type="predicted"/>
<evidence type="ECO:0000259" key="15">
    <source>
        <dbReference type="PROSITE" id="PS50109"/>
    </source>
</evidence>
<dbReference type="EMBL" id="CP050831">
    <property type="protein sequence ID" value="QIU94081.1"/>
    <property type="molecule type" value="Genomic_DNA"/>
</dbReference>
<dbReference type="InterPro" id="IPR003594">
    <property type="entry name" value="HATPase_dom"/>
</dbReference>
<dbReference type="GO" id="GO:0043565">
    <property type="term" value="F:sequence-specific DNA binding"/>
    <property type="evidence" value="ECO:0007669"/>
    <property type="project" value="InterPro"/>
</dbReference>
<dbReference type="GO" id="GO:0005524">
    <property type="term" value="F:ATP binding"/>
    <property type="evidence" value="ECO:0007669"/>
    <property type="project" value="UniProtKB-KW"/>
</dbReference>
<dbReference type="SUPFAM" id="SSF63829">
    <property type="entry name" value="Calcium-dependent phosphotriesterase"/>
    <property type="match status" value="2"/>
</dbReference>
<dbReference type="FunFam" id="1.10.287.130:FF:000034">
    <property type="entry name" value="Two-component system sensor histidine kinase/response regulator"/>
    <property type="match status" value="1"/>
</dbReference>
<dbReference type="PRINTS" id="PR00344">
    <property type="entry name" value="BCTRLSENSOR"/>
</dbReference>
<evidence type="ECO:0000256" key="9">
    <source>
        <dbReference type="ARBA" id="ARBA00023015"/>
    </source>
</evidence>
<organism evidence="17 18">
    <name type="scientific">Bacteroides faecium</name>
    <dbReference type="NCBI Taxonomy" id="2715212"/>
    <lineage>
        <taxon>Bacteria</taxon>
        <taxon>Pseudomonadati</taxon>
        <taxon>Bacteroidota</taxon>
        <taxon>Bacteroidia</taxon>
        <taxon>Bacteroidales</taxon>
        <taxon>Bacteroidaceae</taxon>
        <taxon>Bacteroides</taxon>
    </lineage>
</organism>
<dbReference type="PANTHER" id="PTHR43547:SF2">
    <property type="entry name" value="HYBRID SIGNAL TRANSDUCTION HISTIDINE KINASE C"/>
    <property type="match status" value="1"/>
</dbReference>
<dbReference type="CDD" id="cd00082">
    <property type="entry name" value="HisKA"/>
    <property type="match status" value="1"/>
</dbReference>
<evidence type="ECO:0000256" key="2">
    <source>
        <dbReference type="ARBA" id="ARBA00012438"/>
    </source>
</evidence>
<dbReference type="InterPro" id="IPR011006">
    <property type="entry name" value="CheY-like_superfamily"/>
</dbReference>
<dbReference type="InterPro" id="IPR018060">
    <property type="entry name" value="HTH_AraC"/>
</dbReference>
<name>A0A6H0KM10_9BACE</name>
<dbReference type="GO" id="GO:0000155">
    <property type="term" value="F:phosphorelay sensor kinase activity"/>
    <property type="evidence" value="ECO:0007669"/>
    <property type="project" value="InterPro"/>
</dbReference>
<keyword evidence="3 12" id="KW-0597">Phosphoprotein</keyword>
<evidence type="ECO:0000256" key="10">
    <source>
        <dbReference type="ARBA" id="ARBA00023125"/>
    </source>
</evidence>
<keyword evidence="13" id="KW-1133">Transmembrane helix</keyword>
<dbReference type="PROSITE" id="PS00041">
    <property type="entry name" value="HTH_ARAC_FAMILY_1"/>
    <property type="match status" value="1"/>
</dbReference>
<evidence type="ECO:0000256" key="13">
    <source>
        <dbReference type="SAM" id="Phobius"/>
    </source>
</evidence>
<dbReference type="PANTHER" id="PTHR43547">
    <property type="entry name" value="TWO-COMPONENT HISTIDINE KINASE"/>
    <property type="match status" value="1"/>
</dbReference>
<dbReference type="SUPFAM" id="SSF55874">
    <property type="entry name" value="ATPase domain of HSP90 chaperone/DNA topoisomerase II/histidine kinase"/>
    <property type="match status" value="1"/>
</dbReference>
<dbReference type="InterPro" id="IPR036890">
    <property type="entry name" value="HATPase_C_sf"/>
</dbReference>
<dbReference type="SUPFAM" id="SSF47384">
    <property type="entry name" value="Homodimeric domain of signal transducing histidine kinase"/>
    <property type="match status" value="1"/>
</dbReference>
<dbReference type="Gene3D" id="2.130.10.10">
    <property type="entry name" value="YVTN repeat-like/Quinoprotein amine dehydrogenase"/>
    <property type="match status" value="2"/>
</dbReference>
<dbReference type="Gene3D" id="1.10.10.60">
    <property type="entry name" value="Homeodomain-like"/>
    <property type="match status" value="1"/>
</dbReference>
<dbReference type="InterPro" id="IPR004358">
    <property type="entry name" value="Sig_transdc_His_kin-like_C"/>
</dbReference>
<keyword evidence="8" id="KW-0902">Two-component regulatory system</keyword>
<evidence type="ECO:0000256" key="12">
    <source>
        <dbReference type="PROSITE-ProRule" id="PRU00169"/>
    </source>
</evidence>
<dbReference type="Gene3D" id="3.30.565.10">
    <property type="entry name" value="Histidine kinase-like ATPase, C-terminal domain"/>
    <property type="match status" value="1"/>
</dbReference>
<keyword evidence="18" id="KW-1185">Reference proteome</keyword>
<evidence type="ECO:0000313" key="18">
    <source>
        <dbReference type="Proteomes" id="UP000501780"/>
    </source>
</evidence>
<dbReference type="InterPro" id="IPR005467">
    <property type="entry name" value="His_kinase_dom"/>
</dbReference>
<feature type="modified residue" description="4-aspartylphosphate" evidence="12">
    <location>
        <position position="1105"/>
    </location>
</feature>
<evidence type="ECO:0000259" key="14">
    <source>
        <dbReference type="PROSITE" id="PS01124"/>
    </source>
</evidence>
<keyword evidence="13" id="KW-0472">Membrane</keyword>
<feature type="domain" description="Histidine kinase" evidence="15">
    <location>
        <begin position="804"/>
        <end position="1017"/>
    </location>
</feature>
<evidence type="ECO:0000313" key="17">
    <source>
        <dbReference type="EMBL" id="QIU94081.1"/>
    </source>
</evidence>
<dbReference type="Pfam" id="PF00512">
    <property type="entry name" value="HisKA"/>
    <property type="match status" value="1"/>
</dbReference>
<dbReference type="SMART" id="SM00448">
    <property type="entry name" value="REC"/>
    <property type="match status" value="1"/>
</dbReference>
<sequence length="1310" mass="149020">MRKTSQTQRFCSLLIFLITSILPAIGNHYDFKQIGAKRGMPSIINCIYTEQKGFIWIGTPQGLIRFDGEELKKYTSQPDNSQSLPGDSILRIIEDNQQNTWILTTKGIARYSLTHDNFFIPKLDNRPIVAYSVCKTKDGLLFGGINHIYKYSYDTDEISSIHKFKTDIPFIIRAVQVWKAGIVLCLNWQKGIFKMNPDTREITPFPIKFGNCNVDMLVDSRQRIWLATYNNGIQCFSEEGKEIASYSTSNSKLSSDIVLCMTELNGKIWLGTDGGGINVLNPDNGEITILEHISGDIHSLPTNTILCLHGDSANNIWAGSKREGLINIREVSMKTYTSVVLGYNKGLSQNTVLQLYQEPSSEELWIATDGGGINKFIPDEETFVHYPDTWGDKIVSITSLTPDALLASAFSKGIFMFDKRSGRKRPFPINNSALEKSIRYSGQPINLYQDYPNSILLLSSLPYRYNIATRKLEPVSRSKDIKIKGMLCAISHDSTTTYLNDPYNIYKLHHATNKLEILATAPQGIYLNAVSQDNEGVFWIASNRGLYTYHPDRRKFEQISTSLFNEANTVLCDNKGKVWIGAEQKLFVWLTEAKRFVLFGETDGITQNEYLAKPRLISPKGNIYMGGVKGLLCINADIKIAKSAEAPEIRLSEFTINGENKMHKLHQDKISIPWNSKNIKIRVMTYGGDILRLKVYHYQMGDFDAESYNPELAIPSLVPGTYPILVSCNTQEGNQTDPQLLFTLTVLPPWYRTWWFISLCIICCIAIVVQIVFVLLRRKENKMKWIVKEHEQKVYEEKVRFLINISHELRTPLTLIYAPLSRILKTLNPSDSNYPSLKNIHKQTQRMKDLINMVLDVRKMEVGETKLKLQAHPLNEWIKEVGADFTDEGTAHQVQIAYQLDNSIEEVVFDKDMCTIVATNLLTNALKHSPEHTTVTIRTHKEEQYVRISVTDEGEGLKESDMNKVFIRFYQGDREIGGSGIGLSYAKMLVELHKGKIGVVNNEVKGATFFFELPLIQESGEVTCLPKPYINELISPSVANEIYTPEVGDFPTCNYTLLLVDDNRNLTDFFLKELKELFKTIYIAYDGEEALQVARKQIPDIIVSDVMMPRMNGYDLCKAVKEDISISHIPVILLTARTDEQSRQYGYKIGADSYLGKPFEIDTLIKIIQNRLYNRRQIKEHYQSVGVFPQPLESTFSQADEAFLLKFNKLIQENISNPALDIPFICKEIGMSKTSLYNKLKAITDMGANDYINKFRLEQAIVLVKTTELTFTEISDQVGFTTLRYFSTAFKQYTGMTPTQYKNKCKKVSE</sequence>
<dbReference type="InterPro" id="IPR009057">
    <property type="entry name" value="Homeodomain-like_sf"/>
</dbReference>
<keyword evidence="11" id="KW-0804">Transcription</keyword>
<keyword evidence="13" id="KW-0812">Transmembrane</keyword>
<dbReference type="Pfam" id="PF02518">
    <property type="entry name" value="HATPase_c"/>
    <property type="match status" value="1"/>
</dbReference>
<dbReference type="PROSITE" id="PS50110">
    <property type="entry name" value="RESPONSE_REGULATORY"/>
    <property type="match status" value="1"/>
</dbReference>
<evidence type="ECO:0000256" key="5">
    <source>
        <dbReference type="ARBA" id="ARBA00022741"/>
    </source>
</evidence>
<dbReference type="SUPFAM" id="SSF52172">
    <property type="entry name" value="CheY-like"/>
    <property type="match status" value="1"/>
</dbReference>
<gene>
    <name evidence="17" type="ORF">BacF7301_07935</name>
</gene>
<dbReference type="SMART" id="SM00388">
    <property type="entry name" value="HisKA"/>
    <property type="match status" value="1"/>
</dbReference>
<accession>A0A6H0KM10</accession>
<feature type="domain" description="Response regulatory" evidence="16">
    <location>
        <begin position="1056"/>
        <end position="1172"/>
    </location>
</feature>
<comment type="catalytic activity">
    <reaction evidence="1">
        <text>ATP + protein L-histidine = ADP + protein N-phospho-L-histidine.</text>
        <dbReference type="EC" id="2.7.13.3"/>
    </reaction>
</comment>
<dbReference type="Gene3D" id="2.60.40.10">
    <property type="entry name" value="Immunoglobulins"/>
    <property type="match status" value="1"/>
</dbReference>
<dbReference type="PROSITE" id="PS50109">
    <property type="entry name" value="HIS_KIN"/>
    <property type="match status" value="1"/>
</dbReference>
<dbReference type="KEGG" id="bfc:BacF7301_07935"/>
<evidence type="ECO:0000259" key="16">
    <source>
        <dbReference type="PROSITE" id="PS50110"/>
    </source>
</evidence>
<dbReference type="InterPro" id="IPR003661">
    <property type="entry name" value="HisK_dim/P_dom"/>
</dbReference>